<keyword evidence="3" id="KW-1185">Reference proteome</keyword>
<feature type="compositionally biased region" description="Low complexity" evidence="1">
    <location>
        <begin position="126"/>
        <end position="135"/>
    </location>
</feature>
<protein>
    <submittedName>
        <fullName evidence="2">Uncharacterized protein</fullName>
    </submittedName>
</protein>
<sequence length="455" mass="51594">MSRQNRRRALTMSLSSREATPEPSSPDFDPVHPSPPPSQLHKMQASREREAAWFAAGCPDLNSVTSTTQCDPIIVDDSPQRREPSSVVKDSSGLAITKRESNSGEDLPAWWDRVYSRVQQRKRKTAPAPSQPAQANSRISKPLAPTARPPSAQKIDPLPPPPRHLRHVPDRQWPLVYWAVKHIDQRSYQDPERNEVTYDTGDFGLAWARACHACVKAGEPCLVAKGIRCSRCSKASSKCGAAGMWRREKTTDKYKQFALQYCLDLSAKSGYFTSPPWDDIDVAFLRRFPHDAILQKDQDALDLRRAREGVSSALPPRPRTPPLPMPLHATAEWIQQAKDSAEWHMGCAHYINAKANAAKDLRERELDMMERAQSRSGGVDEWRNADATAQSSKRKIVRGVEQAAKRVKDALTPRSESRDNRRERPESRDERRERLKREKEAEGKQAEGKDSYWRR</sequence>
<feature type="compositionally biased region" description="Basic and acidic residues" evidence="1">
    <location>
        <begin position="403"/>
        <end position="455"/>
    </location>
</feature>
<evidence type="ECO:0000256" key="1">
    <source>
        <dbReference type="SAM" id="MobiDB-lite"/>
    </source>
</evidence>
<proteinExistence type="predicted"/>
<evidence type="ECO:0000313" key="3">
    <source>
        <dbReference type="Proteomes" id="UP000245884"/>
    </source>
</evidence>
<evidence type="ECO:0000313" key="2">
    <source>
        <dbReference type="EMBL" id="PWN27567.1"/>
    </source>
</evidence>
<name>A0A316UQI7_9BASI</name>
<gene>
    <name evidence="2" type="ORF">BDZ90DRAFT_182296</name>
</gene>
<feature type="region of interest" description="Disordered" evidence="1">
    <location>
        <begin position="1"/>
        <end position="102"/>
    </location>
</feature>
<feature type="region of interest" description="Disordered" evidence="1">
    <location>
        <begin position="369"/>
        <end position="455"/>
    </location>
</feature>
<organism evidence="2 3">
    <name type="scientific">Jaminaea rosea</name>
    <dbReference type="NCBI Taxonomy" id="1569628"/>
    <lineage>
        <taxon>Eukaryota</taxon>
        <taxon>Fungi</taxon>
        <taxon>Dikarya</taxon>
        <taxon>Basidiomycota</taxon>
        <taxon>Ustilaginomycotina</taxon>
        <taxon>Exobasidiomycetes</taxon>
        <taxon>Microstromatales</taxon>
        <taxon>Microstromatales incertae sedis</taxon>
        <taxon>Jaminaea</taxon>
    </lineage>
</organism>
<dbReference type="RefSeq" id="XP_025362179.1">
    <property type="nucleotide sequence ID" value="XM_025503786.1"/>
</dbReference>
<reference evidence="2 3" key="1">
    <citation type="journal article" date="2018" name="Mol. Biol. Evol.">
        <title>Broad Genomic Sampling Reveals a Smut Pathogenic Ancestry of the Fungal Clade Ustilaginomycotina.</title>
        <authorList>
            <person name="Kijpornyongpan T."/>
            <person name="Mondo S.J."/>
            <person name="Barry K."/>
            <person name="Sandor L."/>
            <person name="Lee J."/>
            <person name="Lipzen A."/>
            <person name="Pangilinan J."/>
            <person name="LaButti K."/>
            <person name="Hainaut M."/>
            <person name="Henrissat B."/>
            <person name="Grigoriev I.V."/>
            <person name="Spatafora J.W."/>
            <person name="Aime M.C."/>
        </authorList>
    </citation>
    <scope>NUCLEOTIDE SEQUENCE [LARGE SCALE GENOMIC DNA]</scope>
    <source>
        <strain evidence="2 3">MCA 5214</strain>
    </source>
</reference>
<feature type="compositionally biased region" description="Basic and acidic residues" evidence="1">
    <location>
        <begin position="369"/>
        <end position="384"/>
    </location>
</feature>
<accession>A0A316UQI7</accession>
<dbReference type="AlphaFoldDB" id="A0A316UQI7"/>
<feature type="region of interest" description="Disordered" evidence="1">
    <location>
        <begin position="120"/>
        <end position="166"/>
    </location>
</feature>
<dbReference type="Proteomes" id="UP000245884">
    <property type="component" value="Unassembled WGS sequence"/>
</dbReference>
<dbReference type="GeneID" id="37025609"/>
<dbReference type="EMBL" id="KZ819668">
    <property type="protein sequence ID" value="PWN27567.1"/>
    <property type="molecule type" value="Genomic_DNA"/>
</dbReference>